<protein>
    <submittedName>
        <fullName evidence="2">Uncharacterized protein</fullName>
    </submittedName>
</protein>
<keyword evidence="3" id="KW-1185">Reference proteome</keyword>
<dbReference type="RefSeq" id="WP_344533023.1">
    <property type="nucleotide sequence ID" value="NZ_BAAAPE010000015.1"/>
</dbReference>
<feature type="region of interest" description="Disordered" evidence="1">
    <location>
        <begin position="221"/>
        <end position="280"/>
    </location>
</feature>
<comment type="caution">
    <text evidence="2">The sequence shown here is derived from an EMBL/GenBank/DDBJ whole genome shotgun (WGS) entry which is preliminary data.</text>
</comment>
<name>A0ABN2WL55_9ACTN</name>
<organism evidence="2 3">
    <name type="scientific">Streptomyces albiaxialis</name>
    <dbReference type="NCBI Taxonomy" id="329523"/>
    <lineage>
        <taxon>Bacteria</taxon>
        <taxon>Bacillati</taxon>
        <taxon>Actinomycetota</taxon>
        <taxon>Actinomycetes</taxon>
        <taxon>Kitasatosporales</taxon>
        <taxon>Streptomycetaceae</taxon>
        <taxon>Streptomyces</taxon>
    </lineage>
</organism>
<proteinExistence type="predicted"/>
<reference evidence="2 3" key="1">
    <citation type="journal article" date="2019" name="Int. J. Syst. Evol. Microbiol.">
        <title>The Global Catalogue of Microorganisms (GCM) 10K type strain sequencing project: providing services to taxonomists for standard genome sequencing and annotation.</title>
        <authorList>
            <consortium name="The Broad Institute Genomics Platform"/>
            <consortium name="The Broad Institute Genome Sequencing Center for Infectious Disease"/>
            <person name="Wu L."/>
            <person name="Ma J."/>
        </authorList>
    </citation>
    <scope>NUCLEOTIDE SEQUENCE [LARGE SCALE GENOMIC DNA]</scope>
    <source>
        <strain evidence="2 3">JCM 15478</strain>
    </source>
</reference>
<gene>
    <name evidence="2" type="ORF">GCM10009801_63040</name>
</gene>
<dbReference type="Proteomes" id="UP001500016">
    <property type="component" value="Unassembled WGS sequence"/>
</dbReference>
<evidence type="ECO:0000313" key="2">
    <source>
        <dbReference type="EMBL" id="GAA2094702.1"/>
    </source>
</evidence>
<accession>A0ABN2WL55</accession>
<evidence type="ECO:0000313" key="3">
    <source>
        <dbReference type="Proteomes" id="UP001500016"/>
    </source>
</evidence>
<sequence length="424" mass="43237">MVIAEYDIASGTALLLAAAPNGKSRLIDAASVLPALAAVPPPSLTGAAASTVVELADPVDPQTVLTRLRAAAATPGPLFVCVAGQLHLDQKQKLPHLALARTTPSTVRYTGLPWHWLVSELGARAAGTTTVVADLVADATAFQRLGAEGLTLGPGIDLYGHVAPPPRQRRTTAAPVYLQACAAVWREGGRPPFAEVHELAVAQAAHPEALLLTAGAPLNGSASPNGFAPPGPGEPQATAPAPAPETVLPAAPAAPVANGTADANGTAVANGSAAPAREEVPDPHPAILAAAHAGRHGEAAAIVALWESAALRTHGAGSAQAVHWLEVRADLARIGGDPARSCELWMAAADARLALQQPPEDPEVRGAADRAHHQWTQVQDPARARELGDGLLALRDQVPGAQPGALRAIRQRMESLGSASAAPR</sequence>
<evidence type="ECO:0000256" key="1">
    <source>
        <dbReference type="SAM" id="MobiDB-lite"/>
    </source>
</evidence>
<dbReference type="EMBL" id="BAAAPE010000015">
    <property type="protein sequence ID" value="GAA2094702.1"/>
    <property type="molecule type" value="Genomic_DNA"/>
</dbReference>
<feature type="compositionally biased region" description="Low complexity" evidence="1">
    <location>
        <begin position="234"/>
        <end position="257"/>
    </location>
</feature>